<organism evidence="2 3">
    <name type="scientific">Paenibacillus shirakamiensis</name>
    <dbReference type="NCBI Taxonomy" id="1265935"/>
    <lineage>
        <taxon>Bacteria</taxon>
        <taxon>Bacillati</taxon>
        <taxon>Bacillota</taxon>
        <taxon>Bacilli</taxon>
        <taxon>Bacillales</taxon>
        <taxon>Paenibacillaceae</taxon>
        <taxon>Paenibacillus</taxon>
    </lineage>
</organism>
<keyword evidence="3" id="KW-1185">Reference proteome</keyword>
<dbReference type="Gene3D" id="3.10.180.10">
    <property type="entry name" value="2,3-Dihydroxybiphenyl 1,2-Dioxygenase, domain 1"/>
    <property type="match status" value="1"/>
</dbReference>
<gene>
    <name evidence="2" type="ORF">J2Z69_001715</name>
</gene>
<accession>A0ABS4JJ94</accession>
<reference evidence="2 3" key="1">
    <citation type="submission" date="2021-03" db="EMBL/GenBank/DDBJ databases">
        <title>Genomic Encyclopedia of Type Strains, Phase IV (KMG-IV): sequencing the most valuable type-strain genomes for metagenomic binning, comparative biology and taxonomic classification.</title>
        <authorList>
            <person name="Goeker M."/>
        </authorList>
    </citation>
    <scope>NUCLEOTIDE SEQUENCE [LARGE SCALE GENOMIC DNA]</scope>
    <source>
        <strain evidence="2 3">DSM 26806</strain>
    </source>
</reference>
<dbReference type="SUPFAM" id="SSF54593">
    <property type="entry name" value="Glyoxalase/Bleomycin resistance protein/Dihydroxybiphenyl dioxygenase"/>
    <property type="match status" value="1"/>
</dbReference>
<dbReference type="RefSeq" id="WP_209861073.1">
    <property type="nucleotide sequence ID" value="NZ_JAGGLD010000002.1"/>
</dbReference>
<dbReference type="PROSITE" id="PS51819">
    <property type="entry name" value="VOC"/>
    <property type="match status" value="1"/>
</dbReference>
<dbReference type="Proteomes" id="UP001519288">
    <property type="component" value="Unassembled WGS sequence"/>
</dbReference>
<dbReference type="InterPro" id="IPR029068">
    <property type="entry name" value="Glyas_Bleomycin-R_OHBP_Dase"/>
</dbReference>
<dbReference type="Pfam" id="PF00903">
    <property type="entry name" value="Glyoxalase"/>
    <property type="match status" value="1"/>
</dbReference>
<feature type="domain" description="VOC" evidence="1">
    <location>
        <begin position="11"/>
        <end position="128"/>
    </location>
</feature>
<proteinExistence type="predicted"/>
<sequence length="130" mass="14761">MFHSVGTMLKGISHVQLPVKNVEESVVWYTTYLGLELKANFEAFAVLKFGEGPDLFLWETQDTREMTIHVDGEYLPVMGLETDDMEAFTAKLENSGATIELMPIEKNAEMRFVKFSDLSGNLFVVHQVIR</sequence>
<dbReference type="InterPro" id="IPR004360">
    <property type="entry name" value="Glyas_Fos-R_dOase_dom"/>
</dbReference>
<dbReference type="EMBL" id="JAGGLD010000002">
    <property type="protein sequence ID" value="MBP2000684.1"/>
    <property type="molecule type" value="Genomic_DNA"/>
</dbReference>
<protein>
    <submittedName>
        <fullName evidence="2">Catechol 2,3-dioxygenase-like lactoylglutathione lyase family enzyme</fullName>
    </submittedName>
</protein>
<name>A0ABS4JJ94_9BACL</name>
<dbReference type="InterPro" id="IPR037523">
    <property type="entry name" value="VOC_core"/>
</dbReference>
<comment type="caution">
    <text evidence="2">The sequence shown here is derived from an EMBL/GenBank/DDBJ whole genome shotgun (WGS) entry which is preliminary data.</text>
</comment>
<evidence type="ECO:0000259" key="1">
    <source>
        <dbReference type="PROSITE" id="PS51819"/>
    </source>
</evidence>
<dbReference type="CDD" id="cd06587">
    <property type="entry name" value="VOC"/>
    <property type="match status" value="1"/>
</dbReference>
<evidence type="ECO:0000313" key="3">
    <source>
        <dbReference type="Proteomes" id="UP001519288"/>
    </source>
</evidence>
<evidence type="ECO:0000313" key="2">
    <source>
        <dbReference type="EMBL" id="MBP2000684.1"/>
    </source>
</evidence>